<dbReference type="InterPro" id="IPR001173">
    <property type="entry name" value="Glyco_trans_2-like"/>
</dbReference>
<sequence length="311" mass="36646">MDITVICPLYNAEKYIEKLNESILNQKIDKDDNIKIVYALTESNDDTLQYLLNNNLKYQLVKKEDFSHSLTREKMALKYANDILVFISQDIIPKNNKWLINLIKPIKNNECEASFSRQICKYKNIEKYTREFNYKDKSRIVSKNDISRLGLYTFFYSDASSAIKTNIYKKLNAYDGKKLLINEDMYLAEKIISNGFRIKYCSDSEIYHSHNFKLKDLFRRYFDTGVFFKTNNQFNHYSGNGNGIAMAKYITKRAIQDKNLSVLLRILPDFGARFIGSNIGKNYEFLNYKLINKFTLNKAYWKEKDNIRGSK</sequence>
<dbReference type="SUPFAM" id="SSF53448">
    <property type="entry name" value="Nucleotide-diphospho-sugar transferases"/>
    <property type="match status" value="1"/>
</dbReference>
<dbReference type="EC" id="2.4.1.-" evidence="2"/>
<proteinExistence type="predicted"/>
<gene>
    <name evidence="2" type="ORF">J2Z53_000718</name>
</gene>
<keyword evidence="3" id="KW-1185">Reference proteome</keyword>
<evidence type="ECO:0000259" key="1">
    <source>
        <dbReference type="Pfam" id="PF00535"/>
    </source>
</evidence>
<keyword evidence="2" id="KW-0808">Transferase</keyword>
<name>A0ABS4EYR2_9CLOT</name>
<dbReference type="Proteomes" id="UP000783390">
    <property type="component" value="Unassembled WGS sequence"/>
</dbReference>
<dbReference type="EMBL" id="JAGGJZ010000002">
    <property type="protein sequence ID" value="MBP1889137.1"/>
    <property type="molecule type" value="Genomic_DNA"/>
</dbReference>
<evidence type="ECO:0000313" key="2">
    <source>
        <dbReference type="EMBL" id="MBP1889137.1"/>
    </source>
</evidence>
<organism evidence="2 3">
    <name type="scientific">Clostridium moniliforme</name>
    <dbReference type="NCBI Taxonomy" id="39489"/>
    <lineage>
        <taxon>Bacteria</taxon>
        <taxon>Bacillati</taxon>
        <taxon>Bacillota</taxon>
        <taxon>Clostridia</taxon>
        <taxon>Eubacteriales</taxon>
        <taxon>Clostridiaceae</taxon>
        <taxon>Clostridium</taxon>
    </lineage>
</organism>
<evidence type="ECO:0000313" key="3">
    <source>
        <dbReference type="Proteomes" id="UP000783390"/>
    </source>
</evidence>
<dbReference type="Gene3D" id="3.90.550.10">
    <property type="entry name" value="Spore Coat Polysaccharide Biosynthesis Protein SpsA, Chain A"/>
    <property type="match status" value="1"/>
</dbReference>
<accession>A0ABS4EYR2</accession>
<dbReference type="RefSeq" id="WP_209795858.1">
    <property type="nucleotide sequence ID" value="NZ_JAGGJZ010000002.1"/>
</dbReference>
<reference evidence="2 3" key="1">
    <citation type="submission" date="2021-03" db="EMBL/GenBank/DDBJ databases">
        <title>Genomic Encyclopedia of Type Strains, Phase IV (KMG-IV): sequencing the most valuable type-strain genomes for metagenomic binning, comparative biology and taxonomic classification.</title>
        <authorList>
            <person name="Goeker M."/>
        </authorList>
    </citation>
    <scope>NUCLEOTIDE SEQUENCE [LARGE SCALE GENOMIC DNA]</scope>
    <source>
        <strain evidence="2 3">DSM 3984</strain>
    </source>
</reference>
<dbReference type="Pfam" id="PF00535">
    <property type="entry name" value="Glycos_transf_2"/>
    <property type="match status" value="1"/>
</dbReference>
<keyword evidence="2" id="KW-0328">Glycosyltransferase</keyword>
<feature type="domain" description="Glycosyltransferase 2-like" evidence="1">
    <location>
        <begin position="4"/>
        <end position="170"/>
    </location>
</feature>
<dbReference type="InterPro" id="IPR029044">
    <property type="entry name" value="Nucleotide-diphossugar_trans"/>
</dbReference>
<comment type="caution">
    <text evidence="2">The sequence shown here is derived from an EMBL/GenBank/DDBJ whole genome shotgun (WGS) entry which is preliminary data.</text>
</comment>
<protein>
    <submittedName>
        <fullName evidence="2">Rhamnosyltransferase</fullName>
        <ecNumber evidence="2">2.4.1.-</ecNumber>
    </submittedName>
</protein>
<dbReference type="GO" id="GO:0016757">
    <property type="term" value="F:glycosyltransferase activity"/>
    <property type="evidence" value="ECO:0007669"/>
    <property type="project" value="UniProtKB-KW"/>
</dbReference>